<keyword evidence="2" id="KW-0812">Transmembrane</keyword>
<evidence type="ECO:0000256" key="2">
    <source>
        <dbReference type="ARBA" id="ARBA00022692"/>
    </source>
</evidence>
<evidence type="ECO:0000256" key="5">
    <source>
        <dbReference type="SAM" id="SignalP"/>
    </source>
</evidence>
<evidence type="ECO:0000259" key="6">
    <source>
        <dbReference type="Pfam" id="PF01094"/>
    </source>
</evidence>
<dbReference type="Pfam" id="PF01094">
    <property type="entry name" value="ANF_receptor"/>
    <property type="match status" value="1"/>
</dbReference>
<dbReference type="GO" id="GO:0016020">
    <property type="term" value="C:membrane"/>
    <property type="evidence" value="ECO:0007669"/>
    <property type="project" value="UniProtKB-SubCell"/>
</dbReference>
<sequence>MLKKSVPEAALLLMLVLNSSAWATVHVELACVAATSPPVNTALAYHGPAFEAAVAEANRLYRGLFEFTLSFMTGNGTSSVYENISVADEALPMHTADWYYRSRRTFPNGILAFITPGMASSTDILQLTANWGILFVSTVGSRESSTTLPSPIYLGAAYVSTSDIGRMVIEFLQLFNWTTAFVVVDSNAPPVYKTMAVQAEKYASGTAIRILKRTISLDLRPSYLAVLDEFVTMSRILVFLGRAEKLRKLLVEASVRNMTAGDFVYLWDEPYPYPPSYGNLSWSLPNDTDNSVAREAFRSLFVLGPYDLDESSASSLITGQLLLDQLRTRALQTYRVPAGTPFTLPVRDVLTSYSTVLILAQVLNESLHEDRLNCVSDAHWFLQQFLNRTFTIPGGFKVYVDPTGTRRVPLGLSHFAGPIPVRQIIYAQSSDDGFLMGQVGRVIPGRGSWPEKVWPPPSEPFCGHSGNRPTCNSASGLIHVKQQANHDKIESNLI</sequence>
<dbReference type="InterPro" id="IPR001828">
    <property type="entry name" value="ANF_lig-bd_rcpt"/>
</dbReference>
<evidence type="ECO:0000313" key="7">
    <source>
        <dbReference type="EMBL" id="OQV13598.1"/>
    </source>
</evidence>
<organism evidence="7 8">
    <name type="scientific">Hypsibius exemplaris</name>
    <name type="common">Freshwater tardigrade</name>
    <dbReference type="NCBI Taxonomy" id="2072580"/>
    <lineage>
        <taxon>Eukaryota</taxon>
        <taxon>Metazoa</taxon>
        <taxon>Ecdysozoa</taxon>
        <taxon>Tardigrada</taxon>
        <taxon>Eutardigrada</taxon>
        <taxon>Parachela</taxon>
        <taxon>Hypsibioidea</taxon>
        <taxon>Hypsibiidae</taxon>
        <taxon>Hypsibius</taxon>
    </lineage>
</organism>
<dbReference type="InterPro" id="IPR028082">
    <property type="entry name" value="Peripla_BP_I"/>
</dbReference>
<dbReference type="Gene3D" id="3.40.50.2300">
    <property type="match status" value="1"/>
</dbReference>
<dbReference type="Proteomes" id="UP000192578">
    <property type="component" value="Unassembled WGS sequence"/>
</dbReference>
<evidence type="ECO:0000256" key="3">
    <source>
        <dbReference type="ARBA" id="ARBA00022989"/>
    </source>
</evidence>
<reference evidence="8" key="1">
    <citation type="submission" date="2017-01" db="EMBL/GenBank/DDBJ databases">
        <title>Comparative genomics of anhydrobiosis in the tardigrade Hypsibius dujardini.</title>
        <authorList>
            <person name="Yoshida Y."/>
            <person name="Koutsovoulos G."/>
            <person name="Laetsch D."/>
            <person name="Stevens L."/>
            <person name="Kumar S."/>
            <person name="Horikawa D."/>
            <person name="Ishino K."/>
            <person name="Komine S."/>
            <person name="Tomita M."/>
            <person name="Blaxter M."/>
            <person name="Arakawa K."/>
        </authorList>
    </citation>
    <scope>NUCLEOTIDE SEQUENCE [LARGE SCALE GENOMIC DNA]</scope>
    <source>
        <strain evidence="8">Z151</strain>
    </source>
</reference>
<comment type="subcellular location">
    <subcellularLocation>
        <location evidence="1">Membrane</location>
    </subcellularLocation>
</comment>
<keyword evidence="5" id="KW-0732">Signal</keyword>
<proteinExistence type="predicted"/>
<evidence type="ECO:0000313" key="8">
    <source>
        <dbReference type="Proteomes" id="UP000192578"/>
    </source>
</evidence>
<name>A0A1W0WEI6_HYPEX</name>
<keyword evidence="4" id="KW-0472">Membrane</keyword>
<evidence type="ECO:0000256" key="4">
    <source>
        <dbReference type="ARBA" id="ARBA00023136"/>
    </source>
</evidence>
<feature type="domain" description="Receptor ligand binding region" evidence="6">
    <location>
        <begin position="48"/>
        <end position="379"/>
    </location>
</feature>
<protein>
    <recommendedName>
        <fullName evidence="6">Receptor ligand binding region domain-containing protein</fullName>
    </recommendedName>
</protein>
<comment type="caution">
    <text evidence="7">The sequence shown here is derived from an EMBL/GenBank/DDBJ whole genome shotgun (WGS) entry which is preliminary data.</text>
</comment>
<keyword evidence="8" id="KW-1185">Reference proteome</keyword>
<feature type="chain" id="PRO_5013071407" description="Receptor ligand binding region domain-containing protein" evidence="5">
    <location>
        <begin position="24"/>
        <end position="494"/>
    </location>
</feature>
<accession>A0A1W0WEI6</accession>
<gene>
    <name evidence="7" type="ORF">BV898_12141</name>
</gene>
<feature type="signal peptide" evidence="5">
    <location>
        <begin position="1"/>
        <end position="23"/>
    </location>
</feature>
<keyword evidence="3" id="KW-1133">Transmembrane helix</keyword>
<dbReference type="EMBL" id="MTYJ01000120">
    <property type="protein sequence ID" value="OQV13598.1"/>
    <property type="molecule type" value="Genomic_DNA"/>
</dbReference>
<dbReference type="AlphaFoldDB" id="A0A1W0WEI6"/>
<evidence type="ECO:0000256" key="1">
    <source>
        <dbReference type="ARBA" id="ARBA00004370"/>
    </source>
</evidence>
<dbReference type="SUPFAM" id="SSF53822">
    <property type="entry name" value="Periplasmic binding protein-like I"/>
    <property type="match status" value="1"/>
</dbReference>